<accession>A0ABX0GST3</accession>
<feature type="binding site" evidence="10">
    <location>
        <position position="295"/>
    </location>
    <ligand>
        <name>Zn(2+)</name>
        <dbReference type="ChEBI" id="CHEBI:29105"/>
    </ligand>
</feature>
<proteinExistence type="inferred from homology"/>
<keyword evidence="8 10" id="KW-0694">RNA-binding</keyword>
<evidence type="ECO:0000313" key="14">
    <source>
        <dbReference type="EMBL" id="NHC13932.1"/>
    </source>
</evidence>
<dbReference type="RefSeq" id="WP_407939693.1">
    <property type="nucleotide sequence ID" value="NZ_JAANNP010000003.1"/>
</dbReference>
<evidence type="ECO:0000313" key="15">
    <source>
        <dbReference type="Proteomes" id="UP000800981"/>
    </source>
</evidence>
<dbReference type="PROSITE" id="PS51721">
    <property type="entry name" value="G_CP"/>
    <property type="match status" value="1"/>
</dbReference>
<evidence type="ECO:0000256" key="5">
    <source>
        <dbReference type="ARBA" id="ARBA00022741"/>
    </source>
</evidence>
<feature type="binding site" evidence="10">
    <location>
        <position position="303"/>
    </location>
    <ligand>
        <name>Zn(2+)</name>
        <dbReference type="ChEBI" id="CHEBI:29105"/>
    </ligand>
</feature>
<feature type="region of interest" description="Disordered" evidence="11">
    <location>
        <begin position="340"/>
        <end position="363"/>
    </location>
</feature>
<keyword evidence="2 10" id="KW-0690">Ribosome biogenesis</keyword>
<keyword evidence="6 10" id="KW-0378">Hydrolase</keyword>
<comment type="similarity">
    <text evidence="10">Belongs to the TRAFAC class YlqF/YawG GTPase family. RsgA subfamily.</text>
</comment>
<dbReference type="SUPFAM" id="SSF52540">
    <property type="entry name" value="P-loop containing nucleoside triphosphate hydrolases"/>
    <property type="match status" value="1"/>
</dbReference>
<evidence type="ECO:0000256" key="8">
    <source>
        <dbReference type="ARBA" id="ARBA00022884"/>
    </source>
</evidence>
<dbReference type="Gene3D" id="3.40.50.300">
    <property type="entry name" value="P-loop containing nucleotide triphosphate hydrolases"/>
    <property type="match status" value="1"/>
</dbReference>
<evidence type="ECO:0000259" key="13">
    <source>
        <dbReference type="PROSITE" id="PS51721"/>
    </source>
</evidence>
<dbReference type="EMBL" id="JAANNP010000003">
    <property type="protein sequence ID" value="NHC13932.1"/>
    <property type="molecule type" value="Genomic_DNA"/>
</dbReference>
<dbReference type="Pfam" id="PF03193">
    <property type="entry name" value="RsgA_GTPase"/>
    <property type="match status" value="1"/>
</dbReference>
<dbReference type="InterPro" id="IPR027417">
    <property type="entry name" value="P-loop_NTPase"/>
</dbReference>
<feature type="binding site" evidence="10">
    <location>
        <begin position="158"/>
        <end position="161"/>
    </location>
    <ligand>
        <name>GTP</name>
        <dbReference type="ChEBI" id="CHEBI:37565"/>
    </ligand>
</feature>
<dbReference type="InterPro" id="IPR004881">
    <property type="entry name" value="Ribosome_biogen_GTPase_RsgA"/>
</dbReference>
<dbReference type="NCBIfam" id="TIGR00157">
    <property type="entry name" value="ribosome small subunit-dependent GTPase A"/>
    <property type="match status" value="1"/>
</dbReference>
<feature type="binding site" evidence="10">
    <location>
        <begin position="210"/>
        <end position="218"/>
    </location>
    <ligand>
        <name>GTP</name>
        <dbReference type="ChEBI" id="CHEBI:37565"/>
    </ligand>
</feature>
<evidence type="ECO:0000256" key="7">
    <source>
        <dbReference type="ARBA" id="ARBA00022833"/>
    </source>
</evidence>
<dbReference type="PROSITE" id="PS50936">
    <property type="entry name" value="ENGC_GTPASE"/>
    <property type="match status" value="1"/>
</dbReference>
<protein>
    <recommendedName>
        <fullName evidence="10">Small ribosomal subunit biogenesis GTPase RsgA</fullName>
        <ecNumber evidence="10">3.6.1.-</ecNumber>
    </recommendedName>
</protein>
<feature type="binding site" evidence="10">
    <location>
        <position position="297"/>
    </location>
    <ligand>
        <name>Zn(2+)</name>
        <dbReference type="ChEBI" id="CHEBI:29105"/>
    </ligand>
</feature>
<dbReference type="InterPro" id="IPR010914">
    <property type="entry name" value="RsgA_GTPase_dom"/>
</dbReference>
<comment type="cofactor">
    <cofactor evidence="10">
        <name>Zn(2+)</name>
        <dbReference type="ChEBI" id="CHEBI:29105"/>
    </cofactor>
    <text evidence="10">Binds 1 zinc ion per subunit.</text>
</comment>
<keyword evidence="9 10" id="KW-0342">GTP-binding</keyword>
<evidence type="ECO:0000256" key="1">
    <source>
        <dbReference type="ARBA" id="ARBA00022490"/>
    </source>
</evidence>
<evidence type="ECO:0000256" key="3">
    <source>
        <dbReference type="ARBA" id="ARBA00022723"/>
    </source>
</evidence>
<keyword evidence="1 10" id="KW-0963">Cytoplasm</keyword>
<evidence type="ECO:0000256" key="4">
    <source>
        <dbReference type="ARBA" id="ARBA00022730"/>
    </source>
</evidence>
<comment type="subcellular location">
    <subcellularLocation>
        <location evidence="10">Cytoplasm</location>
    </subcellularLocation>
</comment>
<reference evidence="14 15" key="1">
    <citation type="submission" date="2020-03" db="EMBL/GenBank/DDBJ databases">
        <title>Two novel Motilibacter sp.</title>
        <authorList>
            <person name="Liu S."/>
        </authorList>
    </citation>
    <scope>NUCLEOTIDE SEQUENCE [LARGE SCALE GENOMIC DNA]</scope>
    <source>
        <strain evidence="14 15">E257</strain>
    </source>
</reference>
<comment type="caution">
    <text evidence="14">The sequence shown here is derived from an EMBL/GenBank/DDBJ whole genome shotgun (WGS) entry which is preliminary data.</text>
</comment>
<comment type="subunit">
    <text evidence="10">Monomer. Associates with 30S ribosomal subunit, binds 16S rRNA.</text>
</comment>
<gene>
    <name evidence="10 14" type="primary">rsgA</name>
    <name evidence="14" type="ORF">G9H71_09065</name>
</gene>
<dbReference type="CDD" id="cd01854">
    <property type="entry name" value="YjeQ_EngC"/>
    <property type="match status" value="1"/>
</dbReference>
<name>A0ABX0GST3_9ACTN</name>
<evidence type="ECO:0000256" key="2">
    <source>
        <dbReference type="ARBA" id="ARBA00022517"/>
    </source>
</evidence>
<feature type="domain" description="EngC GTPase" evidence="12">
    <location>
        <begin position="119"/>
        <end position="265"/>
    </location>
</feature>
<feature type="domain" description="CP-type G" evidence="13">
    <location>
        <begin position="103"/>
        <end position="267"/>
    </location>
</feature>
<dbReference type="HAMAP" id="MF_01820">
    <property type="entry name" value="GTPase_RsgA"/>
    <property type="match status" value="1"/>
</dbReference>
<feature type="binding site" evidence="10">
    <location>
        <position position="290"/>
    </location>
    <ligand>
        <name>Zn(2+)</name>
        <dbReference type="ChEBI" id="CHEBI:29105"/>
    </ligand>
</feature>
<keyword evidence="4 10" id="KW-0699">rRNA-binding</keyword>
<evidence type="ECO:0000256" key="6">
    <source>
        <dbReference type="ARBA" id="ARBA00022801"/>
    </source>
</evidence>
<evidence type="ECO:0000256" key="11">
    <source>
        <dbReference type="SAM" id="MobiDB-lite"/>
    </source>
</evidence>
<keyword evidence="3 10" id="KW-0479">Metal-binding</keyword>
<keyword evidence="5 10" id="KW-0547">Nucleotide-binding</keyword>
<keyword evidence="15" id="KW-1185">Reference proteome</keyword>
<evidence type="ECO:0000259" key="12">
    <source>
        <dbReference type="PROSITE" id="PS50936"/>
    </source>
</evidence>
<sequence>MLTALGWDASLAAAYASACSSLRGGSSAPDGVQLAPARVARVDRGASEVLTAQGPLRVEHAAAVLEAGRIDPTTAPCVGDWAVVRGGEVPRLVALLTRRTAFVRLGSAPGTSAGQVLAANVDVALVVEPLDPQPHPGRVERLLALAWESGARPLVVLTKADLVPDAEALRDEVAAAAPGVDVVLASSWTGKGLDVVAAYATPGTTLALLGPSGAGKSSLLNALSGGDVARTGATRADGKGRHTTVSRELVRLPGGATLIDTPGLRGIGVVAGEQALEQAFADVAALARRCRFADCGHGVEPGCAVLEAVEAGELPERRLHSWRKLEREARWVARRQDARAQAQERNRWKAVHKEMRRSGRARP</sequence>
<dbReference type="InterPro" id="IPR030378">
    <property type="entry name" value="G_CP_dom"/>
</dbReference>
<dbReference type="PANTHER" id="PTHR32120">
    <property type="entry name" value="SMALL RIBOSOMAL SUBUNIT BIOGENESIS GTPASE RSGA"/>
    <property type="match status" value="1"/>
</dbReference>
<comment type="function">
    <text evidence="10">One of several proteins that assist in the late maturation steps of the functional core of the 30S ribosomal subunit. Helps release RbfA from mature subunits. May play a role in the assembly of ribosomal proteins into the subunit. Circularly permuted GTPase that catalyzes slow GTP hydrolysis, GTPase activity is stimulated by the 30S ribosomal subunit.</text>
</comment>
<feature type="compositionally biased region" description="Basic and acidic residues" evidence="11">
    <location>
        <begin position="340"/>
        <end position="357"/>
    </location>
</feature>
<evidence type="ECO:0000256" key="9">
    <source>
        <dbReference type="ARBA" id="ARBA00023134"/>
    </source>
</evidence>
<organism evidence="14 15">
    <name type="scientific">Motilibacter deserti</name>
    <dbReference type="NCBI Taxonomy" id="2714956"/>
    <lineage>
        <taxon>Bacteria</taxon>
        <taxon>Bacillati</taxon>
        <taxon>Actinomycetota</taxon>
        <taxon>Actinomycetes</taxon>
        <taxon>Motilibacterales</taxon>
        <taxon>Motilibacteraceae</taxon>
        <taxon>Motilibacter</taxon>
    </lineage>
</organism>
<dbReference type="EC" id="3.6.1.-" evidence="10"/>
<dbReference type="Gene3D" id="1.10.40.50">
    <property type="entry name" value="Probable gtpase engc, domain 3"/>
    <property type="match status" value="1"/>
</dbReference>
<evidence type="ECO:0000256" key="10">
    <source>
        <dbReference type="HAMAP-Rule" id="MF_01820"/>
    </source>
</evidence>
<keyword evidence="7 10" id="KW-0862">Zinc</keyword>
<dbReference type="Proteomes" id="UP000800981">
    <property type="component" value="Unassembled WGS sequence"/>
</dbReference>
<dbReference type="PANTHER" id="PTHR32120:SF10">
    <property type="entry name" value="SMALL RIBOSOMAL SUBUNIT BIOGENESIS GTPASE RSGA"/>
    <property type="match status" value="1"/>
</dbReference>